<feature type="transmembrane region" description="Helical" evidence="1">
    <location>
        <begin position="148"/>
        <end position="167"/>
    </location>
</feature>
<proteinExistence type="predicted"/>
<feature type="transmembrane region" description="Helical" evidence="1">
    <location>
        <begin position="49"/>
        <end position="68"/>
    </location>
</feature>
<reference evidence="2 3" key="1">
    <citation type="submission" date="2020-04" db="EMBL/GenBank/DDBJ databases">
        <title>Flammeovirga sp. SR4, a novel species isolated from seawater.</title>
        <authorList>
            <person name="Wang X."/>
        </authorList>
    </citation>
    <scope>NUCLEOTIDE SEQUENCE [LARGE SCALE GENOMIC DNA]</scope>
    <source>
        <strain evidence="2 3">SR4</strain>
    </source>
</reference>
<gene>
    <name evidence="2" type="ORF">HGP29_27760</name>
</gene>
<organism evidence="2 3">
    <name type="scientific">Flammeovirga agarivorans</name>
    <dbReference type="NCBI Taxonomy" id="2726742"/>
    <lineage>
        <taxon>Bacteria</taxon>
        <taxon>Pseudomonadati</taxon>
        <taxon>Bacteroidota</taxon>
        <taxon>Cytophagia</taxon>
        <taxon>Cytophagales</taxon>
        <taxon>Flammeovirgaceae</taxon>
        <taxon>Flammeovirga</taxon>
    </lineage>
</organism>
<dbReference type="RefSeq" id="WP_168885734.1">
    <property type="nucleotide sequence ID" value="NZ_JABAIL010000020.1"/>
</dbReference>
<keyword evidence="1" id="KW-1133">Transmembrane helix</keyword>
<comment type="caution">
    <text evidence="2">The sequence shown here is derived from an EMBL/GenBank/DDBJ whole genome shotgun (WGS) entry which is preliminary data.</text>
</comment>
<keyword evidence="1" id="KW-0812">Transmembrane</keyword>
<feature type="transmembrane region" description="Helical" evidence="1">
    <location>
        <begin position="173"/>
        <end position="189"/>
    </location>
</feature>
<sequence length="281" mass="32503">MNNKITIKQALQKGRNQILFPSLLIGFGGMPILFYALRPINSPFTPLLSIFLPLLLALFYTSIIIPIWKIWAYSRVDNAHLLYRKAVEQSIISNDNTFASKLVIMTKSQKEKLKLLQEKISENYHFVNTDFIDNKSIPEETIIYYDKVWNTIQSIFGLIGIVVGIYLLYEKEINIILSIVIIGYSLYSSQKNYKESRNKDPQITLNKDGVKIKDDAIINWRYIKKAEAYVKGYGNNSKECLKINSNKGVYDIELEDYDTSISELNDLIYIYKGRSKRLKKA</sequence>
<dbReference type="AlphaFoldDB" id="A0A7X8XZG4"/>
<accession>A0A7X8XZG4</accession>
<dbReference type="Proteomes" id="UP000585050">
    <property type="component" value="Unassembled WGS sequence"/>
</dbReference>
<dbReference type="EMBL" id="JABAIL010000020">
    <property type="protein sequence ID" value="NLR95028.1"/>
    <property type="molecule type" value="Genomic_DNA"/>
</dbReference>
<protein>
    <submittedName>
        <fullName evidence="2">Uncharacterized protein</fullName>
    </submittedName>
</protein>
<evidence type="ECO:0000256" key="1">
    <source>
        <dbReference type="SAM" id="Phobius"/>
    </source>
</evidence>
<keyword evidence="3" id="KW-1185">Reference proteome</keyword>
<evidence type="ECO:0000313" key="3">
    <source>
        <dbReference type="Proteomes" id="UP000585050"/>
    </source>
</evidence>
<keyword evidence="1" id="KW-0472">Membrane</keyword>
<evidence type="ECO:0000313" key="2">
    <source>
        <dbReference type="EMBL" id="NLR95028.1"/>
    </source>
</evidence>
<name>A0A7X8XZG4_9BACT</name>
<feature type="transmembrane region" description="Helical" evidence="1">
    <location>
        <begin position="18"/>
        <end position="37"/>
    </location>
</feature>